<comment type="subcellular location">
    <subcellularLocation>
        <location evidence="1">Cytoplasm</location>
    </subcellularLocation>
</comment>
<keyword evidence="2" id="KW-0813">Transport</keyword>
<gene>
    <name evidence="8" type="ORF">ACE5LO_06465</name>
</gene>
<keyword evidence="9" id="KW-1185">Reference proteome</keyword>
<evidence type="ECO:0000313" key="8">
    <source>
        <dbReference type="EMBL" id="MFB5760033.1"/>
    </source>
</evidence>
<dbReference type="InterPro" id="IPR011055">
    <property type="entry name" value="Dup_hybrid_motif"/>
</dbReference>
<dbReference type="PANTHER" id="PTHR45008:SF1">
    <property type="entry name" value="PTS SYSTEM GLUCOSE-SPECIFIC EIIA COMPONENT"/>
    <property type="match status" value="1"/>
</dbReference>
<accession>A0ABV5BYE9</accession>
<evidence type="ECO:0000256" key="6">
    <source>
        <dbReference type="ARBA" id="ARBA00022777"/>
    </source>
</evidence>
<dbReference type="InterPro" id="IPR001127">
    <property type="entry name" value="PTS_EIIA_1_perm"/>
</dbReference>
<dbReference type="Pfam" id="PF00358">
    <property type="entry name" value="PTS_EIIA_1"/>
    <property type="match status" value="1"/>
</dbReference>
<evidence type="ECO:0000313" key="9">
    <source>
        <dbReference type="Proteomes" id="UP001580430"/>
    </source>
</evidence>
<evidence type="ECO:0000256" key="2">
    <source>
        <dbReference type="ARBA" id="ARBA00022448"/>
    </source>
</evidence>
<evidence type="ECO:0000256" key="3">
    <source>
        <dbReference type="ARBA" id="ARBA00022597"/>
    </source>
</evidence>
<dbReference type="InterPro" id="IPR050890">
    <property type="entry name" value="PTS_EIIA_component"/>
</dbReference>
<keyword evidence="5" id="KW-0598">Phosphotransferase system</keyword>
<dbReference type="Gene3D" id="2.70.70.10">
    <property type="entry name" value="Glucose Permease (Domain IIA)"/>
    <property type="match status" value="1"/>
</dbReference>
<keyword evidence="6" id="KW-0418">Kinase</keyword>
<dbReference type="NCBIfam" id="TIGR00830">
    <property type="entry name" value="PTBA"/>
    <property type="match status" value="1"/>
</dbReference>
<evidence type="ECO:0000256" key="5">
    <source>
        <dbReference type="ARBA" id="ARBA00022683"/>
    </source>
</evidence>
<reference evidence="8 9" key="1">
    <citation type="submission" date="2024-09" db="EMBL/GenBank/DDBJ databases">
        <title>Paenibacillus zeirhizospherea sp. nov., isolated from surface of the maize (Zea mays) roots in a horticulture field, Hungary.</title>
        <authorList>
            <person name="Marton D."/>
            <person name="Farkas M."/>
            <person name="Bedics A."/>
            <person name="Toth E."/>
            <person name="Tancsics A."/>
            <person name="Boka K."/>
            <person name="Marati G."/>
            <person name="Kriszt B."/>
            <person name="Cserhati M."/>
        </authorList>
    </citation>
    <scope>NUCLEOTIDE SEQUENCE [LARGE SCALE GENOMIC DNA]</scope>
    <source>
        <strain evidence="8 9">JCM 18446</strain>
    </source>
</reference>
<proteinExistence type="predicted"/>
<feature type="domain" description="PTS EIIA type-1" evidence="7">
    <location>
        <begin position="32"/>
        <end position="137"/>
    </location>
</feature>
<keyword evidence="4" id="KW-0808">Transferase</keyword>
<dbReference type="EMBL" id="JBHIRY010000004">
    <property type="protein sequence ID" value="MFB5760033.1"/>
    <property type="molecule type" value="Genomic_DNA"/>
</dbReference>
<protein>
    <submittedName>
        <fullName evidence="8">PTS glucose transporter subunit IIA</fullName>
    </submittedName>
</protein>
<evidence type="ECO:0000256" key="1">
    <source>
        <dbReference type="ARBA" id="ARBA00004496"/>
    </source>
</evidence>
<dbReference type="PROSITE" id="PS51093">
    <property type="entry name" value="PTS_EIIA_TYPE_1"/>
    <property type="match status" value="1"/>
</dbReference>
<dbReference type="Proteomes" id="UP001580430">
    <property type="component" value="Unassembled WGS sequence"/>
</dbReference>
<dbReference type="SUPFAM" id="SSF51261">
    <property type="entry name" value="Duplicated hybrid motif"/>
    <property type="match status" value="1"/>
</dbReference>
<evidence type="ECO:0000256" key="4">
    <source>
        <dbReference type="ARBA" id="ARBA00022679"/>
    </source>
</evidence>
<sequence length="167" mass="17821">MFHWGKNKKTLELLEVVPPISGKMVELKEVPDPAFAQGHMGAGAAIEPVEGKVYAPFDGKIALLMDKSKHAVIVEHKSGAQVLIHIGIDTVSLKGNGFKAHVKTGAKVKQGQLLLEFDMDMIQAAGLSLLSPVIVPDGLESVDRVEPHVGQEANGHSGLLITVHLKS</sequence>
<organism evidence="8 9">
    <name type="scientific">Paenibacillus medicaginis</name>
    <dbReference type="NCBI Taxonomy" id="1470560"/>
    <lineage>
        <taxon>Bacteria</taxon>
        <taxon>Bacillati</taxon>
        <taxon>Bacillota</taxon>
        <taxon>Bacilli</taxon>
        <taxon>Bacillales</taxon>
        <taxon>Paenibacillaceae</taxon>
        <taxon>Paenibacillus</taxon>
    </lineage>
</organism>
<dbReference type="PANTHER" id="PTHR45008">
    <property type="entry name" value="PTS SYSTEM GLUCOSE-SPECIFIC EIIA COMPONENT"/>
    <property type="match status" value="1"/>
</dbReference>
<dbReference type="RefSeq" id="WP_375519199.1">
    <property type="nucleotide sequence ID" value="NZ_JBHIRY010000004.1"/>
</dbReference>
<keyword evidence="3 8" id="KW-0762">Sugar transport</keyword>
<evidence type="ECO:0000259" key="7">
    <source>
        <dbReference type="PROSITE" id="PS51093"/>
    </source>
</evidence>
<dbReference type="PROSITE" id="PS00371">
    <property type="entry name" value="PTS_EIIA_TYPE_1_HIS"/>
    <property type="match status" value="1"/>
</dbReference>
<comment type="caution">
    <text evidence="8">The sequence shown here is derived from an EMBL/GenBank/DDBJ whole genome shotgun (WGS) entry which is preliminary data.</text>
</comment>
<name>A0ABV5BYE9_9BACL</name>